<evidence type="ECO:0000256" key="6">
    <source>
        <dbReference type="ARBA" id="ARBA00023136"/>
    </source>
</evidence>
<feature type="transmembrane region" description="Helical" evidence="8">
    <location>
        <begin position="115"/>
        <end position="137"/>
    </location>
</feature>
<feature type="transmembrane region" description="Helical" evidence="8">
    <location>
        <begin position="88"/>
        <end position="108"/>
    </location>
</feature>
<dbReference type="InterPro" id="IPR036259">
    <property type="entry name" value="MFS_trans_sf"/>
</dbReference>
<dbReference type="Gene3D" id="1.20.1250.20">
    <property type="entry name" value="MFS general substrate transporter like domains"/>
    <property type="match status" value="1"/>
</dbReference>
<comment type="subcellular location">
    <subcellularLocation>
        <location evidence="1">Membrane</location>
        <topology evidence="1">Multi-pass membrane protein</topology>
    </subcellularLocation>
</comment>
<feature type="transmembrane region" description="Helical" evidence="8">
    <location>
        <begin position="209"/>
        <end position="229"/>
    </location>
</feature>
<feature type="region of interest" description="Disordered" evidence="7">
    <location>
        <begin position="1"/>
        <end position="23"/>
    </location>
</feature>
<keyword evidence="6 8" id="KW-0472">Membrane</keyword>
<keyword evidence="4 8" id="KW-0812">Transmembrane</keyword>
<feature type="transmembrane region" description="Helical" evidence="8">
    <location>
        <begin position="403"/>
        <end position="424"/>
    </location>
</feature>
<protein>
    <submittedName>
        <fullName evidence="10">Major facilitator superfamily domain-containing protein</fullName>
    </submittedName>
</protein>
<proteinExistence type="inferred from homology"/>
<dbReference type="GO" id="GO:0022857">
    <property type="term" value="F:transmembrane transporter activity"/>
    <property type="evidence" value="ECO:0007669"/>
    <property type="project" value="InterPro"/>
</dbReference>
<evidence type="ECO:0000256" key="2">
    <source>
        <dbReference type="ARBA" id="ARBA00008335"/>
    </source>
</evidence>
<feature type="transmembrane region" description="Helical" evidence="8">
    <location>
        <begin position="341"/>
        <end position="361"/>
    </location>
</feature>
<dbReference type="SUPFAM" id="SSF103473">
    <property type="entry name" value="MFS general substrate transporter"/>
    <property type="match status" value="1"/>
</dbReference>
<dbReference type="FunFam" id="1.20.1250.20:FF:000188">
    <property type="entry name" value="MFS general substrate transporter"/>
    <property type="match status" value="1"/>
</dbReference>
<organism evidence="10 11">
    <name type="scientific">Aspergillus leporis</name>
    <dbReference type="NCBI Taxonomy" id="41062"/>
    <lineage>
        <taxon>Eukaryota</taxon>
        <taxon>Fungi</taxon>
        <taxon>Dikarya</taxon>
        <taxon>Ascomycota</taxon>
        <taxon>Pezizomycotina</taxon>
        <taxon>Eurotiomycetes</taxon>
        <taxon>Eurotiomycetidae</taxon>
        <taxon>Eurotiales</taxon>
        <taxon>Aspergillaceae</taxon>
        <taxon>Aspergillus</taxon>
        <taxon>Aspergillus subgen. Circumdati</taxon>
    </lineage>
</organism>
<dbReference type="InterPro" id="IPR011701">
    <property type="entry name" value="MFS"/>
</dbReference>
<keyword evidence="3" id="KW-0813">Transport</keyword>
<dbReference type="InterPro" id="IPR020846">
    <property type="entry name" value="MFS_dom"/>
</dbReference>
<keyword evidence="11" id="KW-1185">Reference proteome</keyword>
<dbReference type="OrthoDB" id="2985014at2759"/>
<feature type="transmembrane region" description="Helical" evidence="8">
    <location>
        <begin position="367"/>
        <end position="391"/>
    </location>
</feature>
<evidence type="ECO:0000256" key="3">
    <source>
        <dbReference type="ARBA" id="ARBA00022448"/>
    </source>
</evidence>
<comment type="similarity">
    <text evidence="2">Belongs to the major facilitator superfamily.</text>
</comment>
<dbReference type="PROSITE" id="PS50850">
    <property type="entry name" value="MFS"/>
    <property type="match status" value="1"/>
</dbReference>
<feature type="domain" description="Major facilitator superfamily (MFS) profile" evidence="9">
    <location>
        <begin position="49"/>
        <end position="462"/>
    </location>
</feature>
<name>A0A5N5X4C0_9EURO</name>
<feature type="transmembrane region" description="Helical" evidence="8">
    <location>
        <begin position="314"/>
        <end position="334"/>
    </location>
</feature>
<evidence type="ECO:0000256" key="4">
    <source>
        <dbReference type="ARBA" id="ARBA00022692"/>
    </source>
</evidence>
<evidence type="ECO:0000313" key="10">
    <source>
        <dbReference type="EMBL" id="KAB8075489.1"/>
    </source>
</evidence>
<feature type="transmembrane region" description="Helical" evidence="8">
    <location>
        <begin position="175"/>
        <end position="197"/>
    </location>
</feature>
<dbReference type="PANTHER" id="PTHR43791">
    <property type="entry name" value="PERMEASE-RELATED"/>
    <property type="match status" value="1"/>
</dbReference>
<dbReference type="AlphaFoldDB" id="A0A5N5X4C0"/>
<dbReference type="Proteomes" id="UP000326565">
    <property type="component" value="Unassembled WGS sequence"/>
</dbReference>
<evidence type="ECO:0000259" key="9">
    <source>
        <dbReference type="PROSITE" id="PS50850"/>
    </source>
</evidence>
<keyword evidence="5 8" id="KW-1133">Transmembrane helix</keyword>
<feature type="transmembrane region" description="Helical" evidence="8">
    <location>
        <begin position="436"/>
        <end position="458"/>
    </location>
</feature>
<evidence type="ECO:0000256" key="5">
    <source>
        <dbReference type="ARBA" id="ARBA00022989"/>
    </source>
</evidence>
<dbReference type="Pfam" id="PF07690">
    <property type="entry name" value="MFS_1"/>
    <property type="match status" value="1"/>
</dbReference>
<evidence type="ECO:0000256" key="7">
    <source>
        <dbReference type="SAM" id="MobiDB-lite"/>
    </source>
</evidence>
<dbReference type="FunFam" id="1.20.1250.20:FF:000013">
    <property type="entry name" value="MFS general substrate transporter"/>
    <property type="match status" value="1"/>
</dbReference>
<sequence length="495" mass="55188">MASPKTLDEPTIKPTLEHGKDDNETRLDVGDSIDACAERTLVRKFDFRILPVLAIMYLFNSLDKSNLGNAKTAGLEEALNLHGDQYNIILSIFFIPYVLTAPFLGILGKMYGPNLVLPCMMLTFGLCTLLVVAVFNFGGLLAIRWFLGMSESAFFPLVIYYLTTFYRRGELARRLAIFYAAQSIASAFSGLLAFGVFRIHSGPLAPWRYLFLIEGAATVIFALFVLWYLPRSASEAGFLTEAEKALAFTRMQLDSSAVVNEKLNIRDAFRIFKHPTSWAILGIQICLGVPLQSVQLFLPQIISRLGYSTVKTNLYTVAPNVTGAVMLLILAFCSDWARLRFPFIALGFLFTFMGMVIYVAIDPVNNINVAYFASFMMTWGTSAPSVLLDVWYNNNIASEGKRVVLTSIAVPLANLMGVVSSNIFRNQDAPKYLPALITTAAFGGAGIFLTLLLGFWMIMDNKRRDRAQGTKLRALDVPTERLREGPDSPDFRWFY</sequence>
<accession>A0A5N5X4C0</accession>
<gene>
    <name evidence="10" type="ORF">BDV29DRAFT_171809</name>
</gene>
<dbReference type="GO" id="GO:0016020">
    <property type="term" value="C:membrane"/>
    <property type="evidence" value="ECO:0007669"/>
    <property type="project" value="UniProtKB-SubCell"/>
</dbReference>
<feature type="transmembrane region" description="Helical" evidence="8">
    <location>
        <begin position="278"/>
        <end position="302"/>
    </location>
</feature>
<evidence type="ECO:0000313" key="11">
    <source>
        <dbReference type="Proteomes" id="UP000326565"/>
    </source>
</evidence>
<evidence type="ECO:0000256" key="8">
    <source>
        <dbReference type="SAM" id="Phobius"/>
    </source>
</evidence>
<feature type="transmembrane region" description="Helical" evidence="8">
    <location>
        <begin position="143"/>
        <end position="163"/>
    </location>
</feature>
<dbReference type="EMBL" id="ML732193">
    <property type="protein sequence ID" value="KAB8075489.1"/>
    <property type="molecule type" value="Genomic_DNA"/>
</dbReference>
<evidence type="ECO:0000256" key="1">
    <source>
        <dbReference type="ARBA" id="ARBA00004141"/>
    </source>
</evidence>
<dbReference type="PANTHER" id="PTHR43791:SF50">
    <property type="entry name" value="TRANSPORTER, PUTATIVE (AFU_ORTHOLOGUE AFUA_2G00840)-RELATED"/>
    <property type="match status" value="1"/>
</dbReference>
<reference evidence="10 11" key="1">
    <citation type="submission" date="2019-04" db="EMBL/GenBank/DDBJ databases">
        <title>Friends and foes A comparative genomics study of 23 Aspergillus species from section Flavi.</title>
        <authorList>
            <consortium name="DOE Joint Genome Institute"/>
            <person name="Kjaerbolling I."/>
            <person name="Vesth T."/>
            <person name="Frisvad J.C."/>
            <person name="Nybo J.L."/>
            <person name="Theobald S."/>
            <person name="Kildgaard S."/>
            <person name="Isbrandt T."/>
            <person name="Kuo A."/>
            <person name="Sato A."/>
            <person name="Lyhne E.K."/>
            <person name="Kogle M.E."/>
            <person name="Wiebenga A."/>
            <person name="Kun R.S."/>
            <person name="Lubbers R.J."/>
            <person name="Makela M.R."/>
            <person name="Barry K."/>
            <person name="Chovatia M."/>
            <person name="Clum A."/>
            <person name="Daum C."/>
            <person name="Haridas S."/>
            <person name="He G."/>
            <person name="LaButti K."/>
            <person name="Lipzen A."/>
            <person name="Mondo S."/>
            <person name="Riley R."/>
            <person name="Salamov A."/>
            <person name="Simmons B.A."/>
            <person name="Magnuson J.K."/>
            <person name="Henrissat B."/>
            <person name="Mortensen U.H."/>
            <person name="Larsen T.O."/>
            <person name="Devries R.P."/>
            <person name="Grigoriev I.V."/>
            <person name="Machida M."/>
            <person name="Baker S.E."/>
            <person name="Andersen M.R."/>
        </authorList>
    </citation>
    <scope>NUCLEOTIDE SEQUENCE [LARGE SCALE GENOMIC DNA]</scope>
    <source>
        <strain evidence="10 11">CBS 151.66</strain>
    </source>
</reference>